<dbReference type="AlphaFoldDB" id="A0A4D7BC01"/>
<dbReference type="EMBL" id="CP039690">
    <property type="protein sequence ID" value="QCI65592.1"/>
    <property type="molecule type" value="Genomic_DNA"/>
</dbReference>
<reference evidence="2 3" key="1">
    <citation type="submission" date="2019-04" db="EMBL/GenBank/DDBJ databases">
        <title>Phreatobacter aquaticus sp. nov.</title>
        <authorList>
            <person name="Choi A."/>
        </authorList>
    </citation>
    <scope>NUCLEOTIDE SEQUENCE [LARGE SCALE GENOMIC DNA]</scope>
    <source>
        <strain evidence="2 3">KCTC 52518</strain>
    </source>
</reference>
<dbReference type="OrthoDB" id="8724542at2"/>
<sequence length="105" mass="11218">MIKGFATSSFGSALLLMVLAAMPSAVPAEAQPALPGFQQGAAACRRALPAARRFVGRPEALVRARYRAPAGVAVRYCMMCTRDYRPNRLTFGLDGRNIVRSATCG</sequence>
<feature type="chain" id="PRO_5020749837" description="Peptidase inhibitor I78" evidence="1">
    <location>
        <begin position="31"/>
        <end position="105"/>
    </location>
</feature>
<accession>A0A4D7BC01</accession>
<dbReference type="RefSeq" id="WP_136961038.1">
    <property type="nucleotide sequence ID" value="NZ_CP039690.1"/>
</dbReference>
<dbReference type="KEGG" id="pstg:E8M01_16080"/>
<evidence type="ECO:0000256" key="1">
    <source>
        <dbReference type="SAM" id="SignalP"/>
    </source>
</evidence>
<protein>
    <recommendedName>
        <fullName evidence="4">Peptidase inhibitor I78</fullName>
    </recommendedName>
</protein>
<gene>
    <name evidence="2" type="ORF">E8M01_16080</name>
</gene>
<evidence type="ECO:0000313" key="3">
    <source>
        <dbReference type="Proteomes" id="UP000298781"/>
    </source>
</evidence>
<dbReference type="Proteomes" id="UP000298781">
    <property type="component" value="Chromosome"/>
</dbReference>
<keyword evidence="3" id="KW-1185">Reference proteome</keyword>
<evidence type="ECO:0008006" key="4">
    <source>
        <dbReference type="Google" id="ProtNLM"/>
    </source>
</evidence>
<evidence type="ECO:0000313" key="2">
    <source>
        <dbReference type="EMBL" id="QCI65592.1"/>
    </source>
</evidence>
<dbReference type="Gene3D" id="3.30.10.10">
    <property type="entry name" value="Trypsin Inhibitor V, subunit A"/>
    <property type="match status" value="1"/>
</dbReference>
<keyword evidence="1" id="KW-0732">Signal</keyword>
<name>A0A4D7BC01_9HYPH</name>
<organism evidence="2 3">
    <name type="scientific">Phreatobacter stygius</name>
    <dbReference type="NCBI Taxonomy" id="1940610"/>
    <lineage>
        <taxon>Bacteria</taxon>
        <taxon>Pseudomonadati</taxon>
        <taxon>Pseudomonadota</taxon>
        <taxon>Alphaproteobacteria</taxon>
        <taxon>Hyphomicrobiales</taxon>
        <taxon>Phreatobacteraceae</taxon>
        <taxon>Phreatobacter</taxon>
    </lineage>
</organism>
<feature type="signal peptide" evidence="1">
    <location>
        <begin position="1"/>
        <end position="30"/>
    </location>
</feature>
<proteinExistence type="predicted"/>